<evidence type="ECO:0000256" key="3">
    <source>
        <dbReference type="ARBA" id="ARBA00022989"/>
    </source>
</evidence>
<comment type="caution">
    <text evidence="6">The sequence shown here is derived from an EMBL/GenBank/DDBJ whole genome shotgun (WGS) entry which is preliminary data.</text>
</comment>
<dbReference type="InterPro" id="IPR044878">
    <property type="entry name" value="UbiA_sf"/>
</dbReference>
<dbReference type="InterPro" id="IPR000537">
    <property type="entry name" value="UbiA_prenyltransferase"/>
</dbReference>
<evidence type="ECO:0000256" key="2">
    <source>
        <dbReference type="ARBA" id="ARBA00022692"/>
    </source>
</evidence>
<gene>
    <name evidence="6" type="ORF">TZ00_15220</name>
</gene>
<reference evidence="6 7" key="1">
    <citation type="journal article" date="2001" name="Int. J. Syst. Evol. Microbiol.">
        <title>Agreia bicolorata gen. nov., sp. nov., to accommodate actinobacteria isolated from narrow reed grass infected by the nematode Heteroanguina graminophila.</title>
        <authorList>
            <person name="Evtushenko L.I."/>
            <person name="Dorofeeva L.V."/>
            <person name="Dobrovolskaya T.G."/>
            <person name="Streshinskaya G.M."/>
            <person name="Subbotin S.A."/>
            <person name="Tiedje J.M."/>
        </authorList>
    </citation>
    <scope>NUCLEOTIDE SEQUENCE [LARGE SCALE GENOMIC DNA]</scope>
    <source>
        <strain evidence="6 7">VKM Ac-1804</strain>
    </source>
</reference>
<evidence type="ECO:0000256" key="1">
    <source>
        <dbReference type="ARBA" id="ARBA00004141"/>
    </source>
</evidence>
<name>A0ABR5CCR0_9MICO</name>
<organism evidence="6 7">
    <name type="scientific">Agreia bicolorata</name>
    <dbReference type="NCBI Taxonomy" id="110935"/>
    <lineage>
        <taxon>Bacteria</taxon>
        <taxon>Bacillati</taxon>
        <taxon>Actinomycetota</taxon>
        <taxon>Actinomycetes</taxon>
        <taxon>Micrococcales</taxon>
        <taxon>Microbacteriaceae</taxon>
        <taxon>Agreia</taxon>
    </lineage>
</organism>
<evidence type="ECO:0000313" key="6">
    <source>
        <dbReference type="EMBL" id="KJC63415.1"/>
    </source>
</evidence>
<keyword evidence="4 5" id="KW-0472">Membrane</keyword>
<feature type="transmembrane region" description="Helical" evidence="5">
    <location>
        <begin position="84"/>
        <end position="117"/>
    </location>
</feature>
<keyword evidence="2 5" id="KW-0812">Transmembrane</keyword>
<keyword evidence="7" id="KW-1185">Reference proteome</keyword>
<evidence type="ECO:0000313" key="7">
    <source>
        <dbReference type="Proteomes" id="UP000032503"/>
    </source>
</evidence>
<dbReference type="Pfam" id="PF01040">
    <property type="entry name" value="UbiA"/>
    <property type="match status" value="1"/>
</dbReference>
<feature type="transmembrane region" description="Helical" evidence="5">
    <location>
        <begin position="12"/>
        <end position="30"/>
    </location>
</feature>
<accession>A0ABR5CCR0</accession>
<evidence type="ECO:0008006" key="8">
    <source>
        <dbReference type="Google" id="ProtNLM"/>
    </source>
</evidence>
<feature type="transmembrane region" description="Helical" evidence="5">
    <location>
        <begin position="222"/>
        <end position="245"/>
    </location>
</feature>
<feature type="transmembrane region" description="Helical" evidence="5">
    <location>
        <begin position="129"/>
        <end position="147"/>
    </location>
</feature>
<sequence length="278" mass="28188">MLRGMIAASHPGPAVAVTLVTVILAVGIGVDPARIVLVGAAMLAGQLSIGWSNDWIDADRDSAVARPDKPIASGLVSRSTVRGAAIAAAVVAVPVSLLLGPLAALVNIIGIASGWSYNAWLKRTPASGVPYLITFGTLPLFVTLSLAEPRPAVWWAIVVGALLGFGAHFANVLPDLDDDARTGVRGLPHILGRRPSAVVAFVSLAIASLIASVGIATSEPGLIVVAVIGLVVGVAIAIAGTTLALTRPPTRLLFQLIIASAVVDVILLTTAGSSLVGR</sequence>
<comment type="subcellular location">
    <subcellularLocation>
        <location evidence="1">Membrane</location>
        <topology evidence="1">Multi-pass membrane protein</topology>
    </subcellularLocation>
</comment>
<feature type="transmembrane region" description="Helical" evidence="5">
    <location>
        <begin position="153"/>
        <end position="174"/>
    </location>
</feature>
<evidence type="ECO:0000256" key="4">
    <source>
        <dbReference type="ARBA" id="ARBA00023136"/>
    </source>
</evidence>
<dbReference type="EMBL" id="JYFC01000007">
    <property type="protein sequence ID" value="KJC63415.1"/>
    <property type="molecule type" value="Genomic_DNA"/>
</dbReference>
<proteinExistence type="predicted"/>
<feature type="transmembrane region" description="Helical" evidence="5">
    <location>
        <begin position="195"/>
        <end position="216"/>
    </location>
</feature>
<keyword evidence="3 5" id="KW-1133">Transmembrane helix</keyword>
<feature type="transmembrane region" description="Helical" evidence="5">
    <location>
        <begin position="252"/>
        <end position="276"/>
    </location>
</feature>
<dbReference type="Proteomes" id="UP000032503">
    <property type="component" value="Unassembled WGS sequence"/>
</dbReference>
<protein>
    <recommendedName>
        <fullName evidence="8">4-hydroxybenzoate polyprenyltransferase</fullName>
    </recommendedName>
</protein>
<evidence type="ECO:0000256" key="5">
    <source>
        <dbReference type="SAM" id="Phobius"/>
    </source>
</evidence>
<dbReference type="Gene3D" id="1.10.357.140">
    <property type="entry name" value="UbiA prenyltransferase"/>
    <property type="match status" value="1"/>
</dbReference>
<dbReference type="CDD" id="cd13956">
    <property type="entry name" value="PT_UbiA"/>
    <property type="match status" value="1"/>
</dbReference>
<dbReference type="Gene3D" id="1.20.120.1780">
    <property type="entry name" value="UbiA prenyltransferase"/>
    <property type="match status" value="1"/>
</dbReference>